<evidence type="ECO:0000313" key="2">
    <source>
        <dbReference type="EMBL" id="ABC30689.1"/>
    </source>
</evidence>
<dbReference type="RefSeq" id="WP_011397756.1">
    <property type="nucleotide sequence ID" value="NC_007645.1"/>
</dbReference>
<reference evidence="2 3" key="1">
    <citation type="journal article" date="2005" name="Nucleic Acids Res.">
        <title>Genomic blueprint of Hahella chejuensis, a marine microbe producing an algicidal agent.</title>
        <authorList>
            <person name="Jeong H."/>
            <person name="Yim J.H."/>
            <person name="Lee C."/>
            <person name="Choi S.-H."/>
            <person name="Park Y.K."/>
            <person name="Yoon S.H."/>
            <person name="Hur C.-G."/>
            <person name="Kang H.-Y."/>
            <person name="Kim D."/>
            <person name="Lee H.H."/>
            <person name="Park K.H."/>
            <person name="Park S.-H."/>
            <person name="Park H.-S."/>
            <person name="Lee H.K."/>
            <person name="Oh T.K."/>
            <person name="Kim J.F."/>
        </authorList>
    </citation>
    <scope>NUCLEOTIDE SEQUENCE [LARGE SCALE GENOMIC DNA]</scope>
    <source>
        <strain evidence="2 3">KCTC 2396</strain>
    </source>
</reference>
<dbReference type="HOGENOM" id="CLU_105864_2_0_6"/>
<name>Q2SF85_HAHCH</name>
<dbReference type="Proteomes" id="UP000000238">
    <property type="component" value="Chromosome"/>
</dbReference>
<dbReference type="eggNOG" id="COG5622">
    <property type="taxonomic scope" value="Bacteria"/>
</dbReference>
<sequence>MTTWVLAADTTHARLFSCDTPKGALQELETLTHPINRLMEQKIVSDRNGGMMNGSGNHSYGEADRKKHEEVERFAKRVNERLNEGLNKKQYDKLYILSEPTFLGVLRRQMNSNVRHCVAAEVDKNLTVHPVKDIRGHLPDYL</sequence>
<feature type="compositionally biased region" description="Low complexity" evidence="1">
    <location>
        <begin position="48"/>
        <end position="60"/>
    </location>
</feature>
<evidence type="ECO:0000313" key="3">
    <source>
        <dbReference type="Proteomes" id="UP000000238"/>
    </source>
</evidence>
<accession>Q2SF85</accession>
<dbReference type="KEGG" id="hch:HCH_03970"/>
<dbReference type="InterPro" id="IPR019291">
    <property type="entry name" value="Host_attachment_protein"/>
</dbReference>
<dbReference type="OrthoDB" id="329419at2"/>
<dbReference type="Pfam" id="PF10116">
    <property type="entry name" value="Host_attach"/>
    <property type="match status" value="1"/>
</dbReference>
<dbReference type="AlphaFoldDB" id="Q2SF85"/>
<evidence type="ECO:0000256" key="1">
    <source>
        <dbReference type="SAM" id="MobiDB-lite"/>
    </source>
</evidence>
<gene>
    <name evidence="2" type="ordered locus">HCH_03970</name>
</gene>
<feature type="region of interest" description="Disordered" evidence="1">
    <location>
        <begin position="46"/>
        <end position="67"/>
    </location>
</feature>
<protein>
    <submittedName>
        <fullName evidence="2">Protein required for attachment to host cells</fullName>
    </submittedName>
</protein>
<proteinExistence type="predicted"/>
<keyword evidence="3" id="KW-1185">Reference proteome</keyword>
<organism evidence="2 3">
    <name type="scientific">Hahella chejuensis (strain KCTC 2396)</name>
    <dbReference type="NCBI Taxonomy" id="349521"/>
    <lineage>
        <taxon>Bacteria</taxon>
        <taxon>Pseudomonadati</taxon>
        <taxon>Pseudomonadota</taxon>
        <taxon>Gammaproteobacteria</taxon>
        <taxon>Oceanospirillales</taxon>
        <taxon>Hahellaceae</taxon>
        <taxon>Hahella</taxon>
    </lineage>
</organism>
<dbReference type="EMBL" id="CP000155">
    <property type="protein sequence ID" value="ABC30689.1"/>
    <property type="molecule type" value="Genomic_DNA"/>
</dbReference>